<evidence type="ECO:0000256" key="5">
    <source>
        <dbReference type="ARBA" id="ARBA00023136"/>
    </source>
</evidence>
<comment type="caution">
    <text evidence="10">The sequence shown here is derived from an EMBL/GenBank/DDBJ whole genome shotgun (WGS) entry which is preliminary data.</text>
</comment>
<name>A0AAD8PF74_BABGI</name>
<protein>
    <recommendedName>
        <fullName evidence="9">6-Cys domain-containing protein</fullName>
    </recommendedName>
</protein>
<feature type="domain" description="6-Cys" evidence="9">
    <location>
        <begin position="210"/>
        <end position="298"/>
    </location>
</feature>
<keyword evidence="5" id="KW-0472">Membrane</keyword>
<feature type="chain" id="PRO_5042080478" description="6-Cys domain-containing protein" evidence="8">
    <location>
        <begin position="21"/>
        <end position="1017"/>
    </location>
</feature>
<dbReference type="GO" id="GO:0009986">
    <property type="term" value="C:cell surface"/>
    <property type="evidence" value="ECO:0007669"/>
    <property type="project" value="UniProtKB-SubCell"/>
</dbReference>
<evidence type="ECO:0000256" key="4">
    <source>
        <dbReference type="ARBA" id="ARBA00022729"/>
    </source>
</evidence>
<keyword evidence="3" id="KW-1003">Cell membrane</keyword>
<evidence type="ECO:0000256" key="8">
    <source>
        <dbReference type="SAM" id="SignalP"/>
    </source>
</evidence>
<evidence type="ECO:0000256" key="7">
    <source>
        <dbReference type="ARBA" id="ARBA00023180"/>
    </source>
</evidence>
<keyword evidence="4 8" id="KW-0732">Signal</keyword>
<evidence type="ECO:0000313" key="11">
    <source>
        <dbReference type="Proteomes" id="UP001230268"/>
    </source>
</evidence>
<dbReference type="AlphaFoldDB" id="A0AAD8PF74"/>
<comment type="subcellular location">
    <subcellularLocation>
        <location evidence="1">Cell membrane</location>
    </subcellularLocation>
    <subcellularLocation>
        <location evidence="2">Cell surface</location>
    </subcellularLocation>
</comment>
<proteinExistence type="predicted"/>
<evidence type="ECO:0000259" key="9">
    <source>
        <dbReference type="Pfam" id="PF07422"/>
    </source>
</evidence>
<keyword evidence="11" id="KW-1185">Reference proteome</keyword>
<keyword evidence="7" id="KW-0325">Glycoprotein</keyword>
<evidence type="ECO:0000313" key="10">
    <source>
        <dbReference type="EMBL" id="KAK1444199.1"/>
    </source>
</evidence>
<feature type="signal peptide" evidence="8">
    <location>
        <begin position="1"/>
        <end position="20"/>
    </location>
</feature>
<accession>A0AAD8PF74</accession>
<dbReference type="InterPro" id="IPR038160">
    <property type="entry name" value="6_CYS_dom_sf"/>
</dbReference>
<evidence type="ECO:0000256" key="1">
    <source>
        <dbReference type="ARBA" id="ARBA00004236"/>
    </source>
</evidence>
<gene>
    <name evidence="10" type="ORF">BgAZ_101050</name>
</gene>
<dbReference type="InterPro" id="IPR010884">
    <property type="entry name" value="6_CYS_dom"/>
</dbReference>
<dbReference type="Gene3D" id="2.60.40.2860">
    <property type="match status" value="1"/>
</dbReference>
<evidence type="ECO:0000256" key="6">
    <source>
        <dbReference type="ARBA" id="ARBA00023157"/>
    </source>
</evidence>
<dbReference type="Proteomes" id="UP001230268">
    <property type="component" value="Unassembled WGS sequence"/>
</dbReference>
<dbReference type="EMBL" id="JAVEPI010000001">
    <property type="protein sequence ID" value="KAK1444199.1"/>
    <property type="molecule type" value="Genomic_DNA"/>
</dbReference>
<sequence>MICFFWFSSLLLALLRSTECIQWVNLTIEELSNRDDEKRIVLKRGTINDEFAITVTCPKPFVIHPRFYENSKQEPHVFVEAGRNLVEVPLSKVVHGLHGGPIVSILQDAETNSISISYPYIHYNNASVIQIMRRHATRIYFLCASEHSSIYDDLANKLSYLKLDTSPFVDAVKSDVRTYLKRRKTAIGVLHFDISRIRKVTHGCGSMPTPQFVNESEYDGSTGIRSCTVDIMEHPHVGFYCQGRVEPRHCFVQMYDSETSEVVPAVGLLDLKQSYAKWHFAIFDRKVITRRFNKYCKCIDDSTGNVTAQITLVTGMSHVCDISRMFSTNKSDPIMGIWCDIGMIPGSVVSIILPMDIYDESRFTLQDGQGIRRKPVRATSYVHPHDMDAHFLQQEDVINCVHPLRQYSFRNTFSSHALDIDLSHQKEGIITVHYLENKPLTYPDWFGGVAYMWNVTFNKNSYLIKDVTAIINVIPAMTHDYNVFGCEPPTLSIFNEGDGSSSIKKNLIISHHDFRICKTHVYPGCSISLYCPPGQHMVPEYCIEYGFDESLQGLSEWKGIAETMDNELVPGMRIIHKFMQGSRMTYTRSCSCVDDNGIERARITATKLRRHFVTYSKLGNAGNMIIPSLQISKINAFSKQLPEIENIPFSVPAPKTTNMLYAGMSMIIGCDLDVSQPVLQFIDLQSRTQPFTAAWNQLLNEQSLNLTPQSEWDTDLLSGDVTSLFPLNSLKYFYKYFDTDGKMTMMPTAYSTDIGTNTAGFKVTTDVDSDDDKSSRKLYLENPKGAIIVSKNNTKFINLRYVCGKLTKRHRLKVTTVGNNVDVYMQSQTDDEDMDVDVETIDDEDVTPDSTGHMAQNATSVNHSVIKETRSLNVWGVVNVTIPVTDPYLSGCGISDQREGLFRMNTAKLMNDKGVDIGCIVDTTKENASFYCPLPYVTEPKDCMPPSEYSYLTVVKPGGSGNAHFYVFMNENRLPEGQKKIRKLKSKSFDCHCNTTTGYRMSTIRLFSFYCDISDGI</sequence>
<evidence type="ECO:0000256" key="3">
    <source>
        <dbReference type="ARBA" id="ARBA00022475"/>
    </source>
</evidence>
<reference evidence="10" key="1">
    <citation type="submission" date="2023-08" db="EMBL/GenBank/DDBJ databases">
        <title>Draft sequence of the Babesia gibsoni genome.</title>
        <authorList>
            <person name="Yamagishi J.Y."/>
            <person name="Xuan X.X."/>
        </authorList>
    </citation>
    <scope>NUCLEOTIDE SEQUENCE</scope>
    <source>
        <strain evidence="10">Azabu</strain>
    </source>
</reference>
<dbReference type="GO" id="GO:0005886">
    <property type="term" value="C:plasma membrane"/>
    <property type="evidence" value="ECO:0007669"/>
    <property type="project" value="UniProtKB-SubCell"/>
</dbReference>
<organism evidence="10 11">
    <name type="scientific">Babesia gibsoni</name>
    <dbReference type="NCBI Taxonomy" id="33632"/>
    <lineage>
        <taxon>Eukaryota</taxon>
        <taxon>Sar</taxon>
        <taxon>Alveolata</taxon>
        <taxon>Apicomplexa</taxon>
        <taxon>Aconoidasida</taxon>
        <taxon>Piroplasmida</taxon>
        <taxon>Babesiidae</taxon>
        <taxon>Babesia</taxon>
    </lineage>
</organism>
<dbReference type="Pfam" id="PF07422">
    <property type="entry name" value="s48_45"/>
    <property type="match status" value="1"/>
</dbReference>
<evidence type="ECO:0000256" key="2">
    <source>
        <dbReference type="ARBA" id="ARBA00004241"/>
    </source>
</evidence>
<keyword evidence="6" id="KW-1015">Disulfide bond</keyword>